<dbReference type="SUPFAM" id="SSF52374">
    <property type="entry name" value="Nucleotidylyl transferase"/>
    <property type="match status" value="1"/>
</dbReference>
<dbReference type="GO" id="GO:0015937">
    <property type="term" value="P:coenzyme A biosynthetic process"/>
    <property type="evidence" value="ECO:0007669"/>
    <property type="project" value="EnsemblFungi"/>
</dbReference>
<dbReference type="Gene3D" id="3.40.50.620">
    <property type="entry name" value="HUPs"/>
    <property type="match status" value="1"/>
</dbReference>
<protein>
    <submittedName>
        <fullName evidence="2">DEHA2C12914p</fullName>
    </submittedName>
</protein>
<keyword evidence="3" id="KW-1185">Reference proteome</keyword>
<dbReference type="EMBL" id="CR382135">
    <property type="protein sequence ID" value="CAG86313.2"/>
    <property type="molecule type" value="Genomic_DNA"/>
</dbReference>
<dbReference type="Pfam" id="PF01467">
    <property type="entry name" value="CTP_transf_like"/>
    <property type="match status" value="1"/>
</dbReference>
<dbReference type="AlphaFoldDB" id="Q6BU82"/>
<dbReference type="GeneID" id="2900059"/>
<dbReference type="eggNOG" id="KOG3351">
    <property type="taxonomic scope" value="Eukaryota"/>
</dbReference>
<evidence type="ECO:0000259" key="1">
    <source>
        <dbReference type="Pfam" id="PF01467"/>
    </source>
</evidence>
<dbReference type="Proteomes" id="UP000000599">
    <property type="component" value="Chromosome C"/>
</dbReference>
<sequence length="315" mass="36078">MIKIEYNYPIESLHVMTLKHPAILIRDPLQYNYEEFFSIVLEDLRKGNPSLSTIDIIISQYIHNSNDLNSCLSKIYNGLRSKVSELGWDYSFEIDVIFNQKSYRCLCEQLSRVFYVCDEESAIPKELTGVETKSINTKLEKKNQPTTGSKCRKYQEYPVTAVGGTFDHLHDGHKILLSLAVFLTSRTVIIGITGPKLLVNKKYSETLESYERRQLRVIGYLQKVLNDGIKFEIFQINDVCGPTGYIKDINSLAVSEESSKGGGFVNKTRREKGYSELDVIVINVIGDQNSNEQNNWSGKLSSTDIRKQEYEKHYK</sequence>
<dbReference type="KEGG" id="dha:DEHA2C12914g"/>
<dbReference type="OrthoDB" id="330671at2759"/>
<organism evidence="2 3">
    <name type="scientific">Debaryomyces hansenii (strain ATCC 36239 / CBS 767 / BCRC 21394 / JCM 1990 / NBRC 0083 / IGC 2968)</name>
    <name type="common">Yeast</name>
    <name type="synonym">Torulaspora hansenii</name>
    <dbReference type="NCBI Taxonomy" id="284592"/>
    <lineage>
        <taxon>Eukaryota</taxon>
        <taxon>Fungi</taxon>
        <taxon>Dikarya</taxon>
        <taxon>Ascomycota</taxon>
        <taxon>Saccharomycotina</taxon>
        <taxon>Pichiomycetes</taxon>
        <taxon>Debaryomycetaceae</taxon>
        <taxon>Debaryomyces</taxon>
    </lineage>
</organism>
<dbReference type="GO" id="GO:0004140">
    <property type="term" value="F:dephospho-CoA kinase activity"/>
    <property type="evidence" value="ECO:0007669"/>
    <property type="project" value="TreeGrafter"/>
</dbReference>
<gene>
    <name evidence="2" type="ordered locus">DEHA2C12914g</name>
</gene>
<reference evidence="2 3" key="1">
    <citation type="journal article" date="2004" name="Nature">
        <title>Genome evolution in yeasts.</title>
        <authorList>
            <consortium name="Genolevures"/>
            <person name="Dujon B."/>
            <person name="Sherman D."/>
            <person name="Fischer G."/>
            <person name="Durrens P."/>
            <person name="Casaregola S."/>
            <person name="Lafontaine I."/>
            <person name="de Montigny J."/>
            <person name="Marck C."/>
            <person name="Neuveglise C."/>
            <person name="Talla E."/>
            <person name="Goffard N."/>
            <person name="Frangeul L."/>
            <person name="Aigle M."/>
            <person name="Anthouard V."/>
            <person name="Babour A."/>
            <person name="Barbe V."/>
            <person name="Barnay S."/>
            <person name="Blanchin S."/>
            <person name="Beckerich J.M."/>
            <person name="Beyne E."/>
            <person name="Bleykasten C."/>
            <person name="Boisrame A."/>
            <person name="Boyer J."/>
            <person name="Cattolico L."/>
            <person name="Confanioleri F."/>
            <person name="de Daruvar A."/>
            <person name="Despons L."/>
            <person name="Fabre E."/>
            <person name="Fairhead C."/>
            <person name="Ferry-Dumazet H."/>
            <person name="Groppi A."/>
            <person name="Hantraye F."/>
            <person name="Hennequin C."/>
            <person name="Jauniaux N."/>
            <person name="Joyet P."/>
            <person name="Kachouri R."/>
            <person name="Kerrest A."/>
            <person name="Koszul R."/>
            <person name="Lemaire M."/>
            <person name="Lesur I."/>
            <person name="Ma L."/>
            <person name="Muller H."/>
            <person name="Nicaud J.M."/>
            <person name="Nikolski M."/>
            <person name="Oztas S."/>
            <person name="Ozier-Kalogeropoulos O."/>
            <person name="Pellenz S."/>
            <person name="Potier S."/>
            <person name="Richard G.F."/>
            <person name="Straub M.L."/>
            <person name="Suleau A."/>
            <person name="Swennene D."/>
            <person name="Tekaia F."/>
            <person name="Wesolowski-Louvel M."/>
            <person name="Westhof E."/>
            <person name="Wirth B."/>
            <person name="Zeniou-Meyer M."/>
            <person name="Zivanovic I."/>
            <person name="Bolotin-Fukuhara M."/>
            <person name="Thierry A."/>
            <person name="Bouchier C."/>
            <person name="Caudron B."/>
            <person name="Scarpelli C."/>
            <person name="Gaillardin C."/>
            <person name="Weissenbach J."/>
            <person name="Wincker P."/>
            <person name="Souciet J.L."/>
        </authorList>
    </citation>
    <scope>NUCLEOTIDE SEQUENCE [LARGE SCALE GENOMIC DNA]</scope>
    <source>
        <strain evidence="3">ATCC 36239 / CBS 767 / BCRC 21394 / JCM 1990 / NBRC 0083 / IGC 2968</strain>
    </source>
</reference>
<dbReference type="InterPro" id="IPR014729">
    <property type="entry name" value="Rossmann-like_a/b/a_fold"/>
</dbReference>
<dbReference type="GO" id="GO:1990143">
    <property type="term" value="C:CoA-synthesizing protein complex"/>
    <property type="evidence" value="ECO:0007669"/>
    <property type="project" value="EnsemblFungi"/>
</dbReference>
<evidence type="ECO:0000313" key="3">
    <source>
        <dbReference type="Proteomes" id="UP000000599"/>
    </source>
</evidence>
<dbReference type="RefSeq" id="XP_458237.2">
    <property type="nucleotide sequence ID" value="XM_458237.2"/>
</dbReference>
<name>Q6BU82_DEBHA</name>
<dbReference type="HOGENOM" id="CLU_035272_0_1_1"/>
<proteinExistence type="predicted"/>
<dbReference type="STRING" id="284592.Q6BU82"/>
<dbReference type="PANTHER" id="PTHR10695">
    <property type="entry name" value="DEPHOSPHO-COA KINASE-RELATED"/>
    <property type="match status" value="1"/>
</dbReference>
<dbReference type="FunCoup" id="Q6BU82">
    <property type="interactions" value="177"/>
</dbReference>
<dbReference type="InParanoid" id="Q6BU82"/>
<dbReference type="PANTHER" id="PTHR10695:SF46">
    <property type="entry name" value="BIFUNCTIONAL COENZYME A SYNTHASE-RELATED"/>
    <property type="match status" value="1"/>
</dbReference>
<dbReference type="OMA" id="VIFFEIY"/>
<feature type="domain" description="Cytidyltransferase-like" evidence="1">
    <location>
        <begin position="162"/>
        <end position="307"/>
    </location>
</feature>
<dbReference type="InterPro" id="IPR004821">
    <property type="entry name" value="Cyt_trans-like"/>
</dbReference>
<evidence type="ECO:0000313" key="2">
    <source>
        <dbReference type="EMBL" id="CAG86313.2"/>
    </source>
</evidence>
<accession>Q6BU82</accession>